<dbReference type="InterPro" id="IPR020846">
    <property type="entry name" value="MFS_dom"/>
</dbReference>
<feature type="transmembrane region" description="Helical" evidence="4">
    <location>
        <begin position="167"/>
        <end position="185"/>
    </location>
</feature>
<feature type="transmembrane region" description="Helical" evidence="4">
    <location>
        <begin position="306"/>
        <end position="329"/>
    </location>
</feature>
<organism evidence="6 7">
    <name type="scientific">Pusillimonas minor</name>
    <dbReference type="NCBI Taxonomy" id="2697024"/>
    <lineage>
        <taxon>Bacteria</taxon>
        <taxon>Pseudomonadati</taxon>
        <taxon>Pseudomonadota</taxon>
        <taxon>Betaproteobacteria</taxon>
        <taxon>Burkholderiales</taxon>
        <taxon>Alcaligenaceae</taxon>
        <taxon>Pusillimonas</taxon>
    </lineage>
</organism>
<gene>
    <name evidence="6" type="ORF">GTU67_08835</name>
</gene>
<reference evidence="6 7" key="1">
    <citation type="submission" date="2020-08" db="EMBL/GenBank/DDBJ databases">
        <title>Paraeoetvoesia sp. YC-7-48 draft genome sequence.</title>
        <authorList>
            <person name="Yao L."/>
        </authorList>
    </citation>
    <scope>NUCLEOTIDE SEQUENCE [LARGE SCALE GENOMIC DNA]</scope>
    <source>
        <strain evidence="7">YC-7-48</strain>
    </source>
</reference>
<feature type="transmembrane region" description="Helical" evidence="4">
    <location>
        <begin position="77"/>
        <end position="96"/>
    </location>
</feature>
<dbReference type="Pfam" id="PF07690">
    <property type="entry name" value="MFS_1"/>
    <property type="match status" value="1"/>
</dbReference>
<feature type="transmembrane region" description="Helical" evidence="4">
    <location>
        <begin position="136"/>
        <end position="155"/>
    </location>
</feature>
<feature type="transmembrane region" description="Helical" evidence="4">
    <location>
        <begin position="12"/>
        <end position="35"/>
    </location>
</feature>
<dbReference type="SUPFAM" id="SSF103473">
    <property type="entry name" value="MFS general substrate transporter"/>
    <property type="match status" value="1"/>
</dbReference>
<evidence type="ECO:0000313" key="7">
    <source>
        <dbReference type="Proteomes" id="UP000545386"/>
    </source>
</evidence>
<dbReference type="Gene3D" id="1.20.1250.20">
    <property type="entry name" value="MFS general substrate transporter like domains"/>
    <property type="match status" value="1"/>
</dbReference>
<evidence type="ECO:0000256" key="1">
    <source>
        <dbReference type="ARBA" id="ARBA00022692"/>
    </source>
</evidence>
<feature type="transmembrane region" description="Helical" evidence="4">
    <location>
        <begin position="349"/>
        <end position="368"/>
    </location>
</feature>
<evidence type="ECO:0000259" key="5">
    <source>
        <dbReference type="PROSITE" id="PS50850"/>
    </source>
</evidence>
<evidence type="ECO:0000256" key="3">
    <source>
        <dbReference type="ARBA" id="ARBA00023136"/>
    </source>
</evidence>
<dbReference type="EMBL" id="JACJUU010000005">
    <property type="protein sequence ID" value="MBC2770013.1"/>
    <property type="molecule type" value="Genomic_DNA"/>
</dbReference>
<feature type="transmembrane region" description="Helical" evidence="4">
    <location>
        <begin position="282"/>
        <end position="300"/>
    </location>
</feature>
<dbReference type="InterPro" id="IPR011701">
    <property type="entry name" value="MFS"/>
</dbReference>
<dbReference type="PANTHER" id="PTHR23534">
    <property type="entry name" value="MFS PERMEASE"/>
    <property type="match status" value="1"/>
</dbReference>
<protein>
    <submittedName>
        <fullName evidence="6">MFS transporter</fullName>
    </submittedName>
</protein>
<dbReference type="Proteomes" id="UP000545386">
    <property type="component" value="Unassembled WGS sequence"/>
</dbReference>
<dbReference type="GO" id="GO:0022857">
    <property type="term" value="F:transmembrane transporter activity"/>
    <property type="evidence" value="ECO:0007669"/>
    <property type="project" value="InterPro"/>
</dbReference>
<sequence length="401" mass="42437">MSITQSQKTNVLLLAGGQGLFTIVTITIMTLSSVIGRQLAPWPELATLPAAMMMFATVLTTLPASLLMKRIGRRRGFIMGTINGAIGGLVCFFGVATESFALFCLGNFFIGLYQSFAMYYRFAAADVTTAEFRSRAVSYVMTGGIIAAVLGPINARITLDWVPAVPYGGPFLVILALSLLAAFLVNQIDMPEPDLQANAAPPAAARPLRVIATHPGFIPAVLCSSICFSFMALYITVTPLAMKDLGFSMTDIAVVTQTQVLAMFGPSFITGALIARIGLNRILFSGVVLMTLAGLIGAFSDAALPGYIASRLALGLGWNFLFVGGAVLLSTTHNPAERGKVQGINDQVMFILVTIGCLGAATFLSALGWRNLNLAAMAPVLLVGAALTRMVMQQRRQASGH</sequence>
<keyword evidence="7" id="KW-1185">Reference proteome</keyword>
<name>A0A842HP08_9BURK</name>
<accession>A0A842HP08</accession>
<evidence type="ECO:0000313" key="6">
    <source>
        <dbReference type="EMBL" id="MBC2770013.1"/>
    </source>
</evidence>
<feature type="transmembrane region" description="Helical" evidence="4">
    <location>
        <begin position="47"/>
        <end position="68"/>
    </location>
</feature>
<feature type="transmembrane region" description="Helical" evidence="4">
    <location>
        <begin position="216"/>
        <end position="237"/>
    </location>
</feature>
<dbReference type="PANTHER" id="PTHR23534:SF1">
    <property type="entry name" value="MAJOR FACILITATOR SUPERFAMILY PROTEIN"/>
    <property type="match status" value="1"/>
</dbReference>
<proteinExistence type="predicted"/>
<feature type="transmembrane region" description="Helical" evidence="4">
    <location>
        <begin position="374"/>
        <end position="392"/>
    </location>
</feature>
<dbReference type="AlphaFoldDB" id="A0A842HP08"/>
<comment type="caution">
    <text evidence="6">The sequence shown here is derived from an EMBL/GenBank/DDBJ whole genome shotgun (WGS) entry which is preliminary data.</text>
</comment>
<feature type="domain" description="Major facilitator superfamily (MFS) profile" evidence="5">
    <location>
        <begin position="208"/>
        <end position="401"/>
    </location>
</feature>
<dbReference type="PROSITE" id="PS50850">
    <property type="entry name" value="MFS"/>
    <property type="match status" value="1"/>
</dbReference>
<dbReference type="InterPro" id="IPR036259">
    <property type="entry name" value="MFS_trans_sf"/>
</dbReference>
<feature type="transmembrane region" description="Helical" evidence="4">
    <location>
        <begin position="257"/>
        <end position="275"/>
    </location>
</feature>
<evidence type="ECO:0000256" key="4">
    <source>
        <dbReference type="SAM" id="Phobius"/>
    </source>
</evidence>
<keyword evidence="2 4" id="KW-1133">Transmembrane helix</keyword>
<dbReference type="RefSeq" id="WP_185779712.1">
    <property type="nucleotide sequence ID" value="NZ_JACJUU010000005.1"/>
</dbReference>
<feature type="transmembrane region" description="Helical" evidence="4">
    <location>
        <begin position="102"/>
        <end position="124"/>
    </location>
</feature>
<evidence type="ECO:0000256" key="2">
    <source>
        <dbReference type="ARBA" id="ARBA00022989"/>
    </source>
</evidence>
<keyword evidence="3 4" id="KW-0472">Membrane</keyword>
<keyword evidence="1 4" id="KW-0812">Transmembrane</keyword>